<keyword evidence="1" id="KW-1133">Transmembrane helix</keyword>
<gene>
    <name evidence="2" type="ORF">MNBD_PLANCTO02-181</name>
</gene>
<organism evidence="2">
    <name type="scientific">hydrothermal vent metagenome</name>
    <dbReference type="NCBI Taxonomy" id="652676"/>
    <lineage>
        <taxon>unclassified sequences</taxon>
        <taxon>metagenomes</taxon>
        <taxon>ecological metagenomes</taxon>
    </lineage>
</organism>
<evidence type="ECO:0000256" key="1">
    <source>
        <dbReference type="SAM" id="Phobius"/>
    </source>
</evidence>
<reference evidence="2" key="1">
    <citation type="submission" date="2018-06" db="EMBL/GenBank/DDBJ databases">
        <authorList>
            <person name="Zhirakovskaya E."/>
        </authorList>
    </citation>
    <scope>NUCLEOTIDE SEQUENCE</scope>
</reference>
<accession>A0A3B1E1L0</accession>
<keyword evidence="1" id="KW-0472">Membrane</keyword>
<dbReference type="AlphaFoldDB" id="A0A3B1E1L0"/>
<evidence type="ECO:0000313" key="2">
    <source>
        <dbReference type="EMBL" id="VAX42260.1"/>
    </source>
</evidence>
<sequence length="68" mass="7736">MFAAMLLLASVSTVWYLPPLAAVVSLVYYSSRFEKPASILLRACRLFITIILFMGAIFLVLWFLSYNL</sequence>
<proteinExistence type="predicted"/>
<keyword evidence="1" id="KW-0812">Transmembrane</keyword>
<protein>
    <submittedName>
        <fullName evidence="2">Uncharacterized protein</fullName>
    </submittedName>
</protein>
<dbReference type="EMBL" id="UOGL01000638">
    <property type="protein sequence ID" value="VAX42260.1"/>
    <property type="molecule type" value="Genomic_DNA"/>
</dbReference>
<feature type="transmembrane region" description="Helical" evidence="1">
    <location>
        <begin position="46"/>
        <end position="64"/>
    </location>
</feature>
<name>A0A3B1E1L0_9ZZZZ</name>